<evidence type="ECO:0000256" key="2">
    <source>
        <dbReference type="ARBA" id="ARBA00004123"/>
    </source>
</evidence>
<dbReference type="Pfam" id="PF13359">
    <property type="entry name" value="DDE_Tnp_4"/>
    <property type="match status" value="1"/>
</dbReference>
<keyword evidence="7" id="KW-0540">Nuclease</keyword>
<evidence type="ECO:0000256" key="9">
    <source>
        <dbReference type="ARBA" id="ARBA00022801"/>
    </source>
</evidence>
<evidence type="ECO:0000256" key="8">
    <source>
        <dbReference type="ARBA" id="ARBA00022723"/>
    </source>
</evidence>
<comment type="function">
    <text evidence="12">Transposase-derived protein that may have nuclease activity. Does not have transposase activity.</text>
</comment>
<name>A0AAE1KEY0_PETCI</name>
<keyword evidence="10" id="KW-0539">Nucleus</keyword>
<evidence type="ECO:0000256" key="12">
    <source>
        <dbReference type="ARBA" id="ARBA00045850"/>
    </source>
</evidence>
<evidence type="ECO:0000256" key="13">
    <source>
        <dbReference type="SAM" id="MobiDB-lite"/>
    </source>
</evidence>
<dbReference type="PRINTS" id="PR02086">
    <property type="entry name" value="PUTNUCHARBI1"/>
</dbReference>
<dbReference type="AlphaFoldDB" id="A0AAE1KEY0"/>
<dbReference type="Proteomes" id="UP001286313">
    <property type="component" value="Unassembled WGS sequence"/>
</dbReference>
<evidence type="ECO:0000256" key="3">
    <source>
        <dbReference type="ARBA" id="ARBA00004496"/>
    </source>
</evidence>
<dbReference type="InterPro" id="IPR045249">
    <property type="entry name" value="HARBI1-like"/>
</dbReference>
<feature type="region of interest" description="Disordered" evidence="13">
    <location>
        <begin position="311"/>
        <end position="340"/>
    </location>
</feature>
<evidence type="ECO:0000256" key="1">
    <source>
        <dbReference type="ARBA" id="ARBA00001968"/>
    </source>
</evidence>
<reference evidence="15" key="1">
    <citation type="submission" date="2023-10" db="EMBL/GenBank/DDBJ databases">
        <title>Genome assemblies of two species of porcelain crab, Petrolisthes cinctipes and Petrolisthes manimaculis (Anomura: Porcellanidae).</title>
        <authorList>
            <person name="Angst P."/>
        </authorList>
    </citation>
    <scope>NUCLEOTIDE SEQUENCE</scope>
    <source>
        <strain evidence="15">PB745_01</strain>
        <tissue evidence="15">Gill</tissue>
    </source>
</reference>
<feature type="domain" description="DDE Tnp4" evidence="14">
    <location>
        <begin position="149"/>
        <end position="301"/>
    </location>
</feature>
<protein>
    <recommendedName>
        <fullName evidence="5">Putative nuclease HARBI1</fullName>
    </recommendedName>
    <alternativeName>
        <fullName evidence="11">Harbinger transposase-derived nuclease</fullName>
    </alternativeName>
</protein>
<dbReference type="PANTHER" id="PTHR22930:SF286">
    <property type="entry name" value="NUCLEASE HARBI1"/>
    <property type="match status" value="1"/>
</dbReference>
<sequence length="353" mass="40580">MAAEQQQQQAVRIRRQRNFRPRLEIFNDYSDSELKKRYRLDRNGMLFVTNLVRANIENRTARSKAVTAEMKVALTLRYLATGKMQLCNSDDFGLSQPTISRAISQTLDALTAPDILRRFVQFPVNPQEIQRMKVEFSRVAGFPGVVGVIDGTHIKIVAPKDHEEVYVNRKNFHSINVQVLFDAKYQLRDIVARWPGSTHDARILRESGLWQAFENNQLPIPAGSYLLGDSGYPCKRWLLTPYLRPQGEYQEAYNRAHKQTRSIVERGIGQMKRRFHVLHGEVRVAPEKVAKVIMACGILHNICKRLNIPLQEEDEDENEEAVDDPDDMLQPAPHGPPQEGAIFRENLARNHFM</sequence>
<comment type="subcellular location">
    <subcellularLocation>
        <location evidence="3">Cytoplasm</location>
    </subcellularLocation>
    <subcellularLocation>
        <location evidence="2">Nucleus</location>
    </subcellularLocation>
</comment>
<dbReference type="PANTHER" id="PTHR22930">
    <property type="match status" value="1"/>
</dbReference>
<comment type="similarity">
    <text evidence="4">Belongs to the HARBI1 family.</text>
</comment>
<dbReference type="GO" id="GO:0046872">
    <property type="term" value="F:metal ion binding"/>
    <property type="evidence" value="ECO:0007669"/>
    <property type="project" value="UniProtKB-KW"/>
</dbReference>
<evidence type="ECO:0000313" key="16">
    <source>
        <dbReference type="Proteomes" id="UP001286313"/>
    </source>
</evidence>
<evidence type="ECO:0000256" key="4">
    <source>
        <dbReference type="ARBA" id="ARBA00006958"/>
    </source>
</evidence>
<accession>A0AAE1KEY0</accession>
<evidence type="ECO:0000256" key="11">
    <source>
        <dbReference type="ARBA" id="ARBA00030126"/>
    </source>
</evidence>
<dbReference type="InterPro" id="IPR026103">
    <property type="entry name" value="HARBI1_animal"/>
</dbReference>
<comment type="cofactor">
    <cofactor evidence="1">
        <name>a divalent metal cation</name>
        <dbReference type="ChEBI" id="CHEBI:60240"/>
    </cofactor>
</comment>
<evidence type="ECO:0000256" key="7">
    <source>
        <dbReference type="ARBA" id="ARBA00022722"/>
    </source>
</evidence>
<keyword evidence="9" id="KW-0378">Hydrolase</keyword>
<feature type="compositionally biased region" description="Acidic residues" evidence="13">
    <location>
        <begin position="311"/>
        <end position="327"/>
    </location>
</feature>
<dbReference type="GO" id="GO:0016787">
    <property type="term" value="F:hydrolase activity"/>
    <property type="evidence" value="ECO:0007669"/>
    <property type="project" value="UniProtKB-KW"/>
</dbReference>
<dbReference type="GO" id="GO:0005737">
    <property type="term" value="C:cytoplasm"/>
    <property type="evidence" value="ECO:0007669"/>
    <property type="project" value="UniProtKB-SubCell"/>
</dbReference>
<evidence type="ECO:0000256" key="10">
    <source>
        <dbReference type="ARBA" id="ARBA00023242"/>
    </source>
</evidence>
<evidence type="ECO:0000259" key="14">
    <source>
        <dbReference type="Pfam" id="PF13359"/>
    </source>
</evidence>
<dbReference type="GO" id="GO:0005634">
    <property type="term" value="C:nucleus"/>
    <property type="evidence" value="ECO:0007669"/>
    <property type="project" value="UniProtKB-SubCell"/>
</dbReference>
<keyword evidence="16" id="KW-1185">Reference proteome</keyword>
<evidence type="ECO:0000256" key="6">
    <source>
        <dbReference type="ARBA" id="ARBA00022490"/>
    </source>
</evidence>
<organism evidence="15 16">
    <name type="scientific">Petrolisthes cinctipes</name>
    <name type="common">Flat porcelain crab</name>
    <dbReference type="NCBI Taxonomy" id="88211"/>
    <lineage>
        <taxon>Eukaryota</taxon>
        <taxon>Metazoa</taxon>
        <taxon>Ecdysozoa</taxon>
        <taxon>Arthropoda</taxon>
        <taxon>Crustacea</taxon>
        <taxon>Multicrustacea</taxon>
        <taxon>Malacostraca</taxon>
        <taxon>Eumalacostraca</taxon>
        <taxon>Eucarida</taxon>
        <taxon>Decapoda</taxon>
        <taxon>Pleocyemata</taxon>
        <taxon>Anomura</taxon>
        <taxon>Galatheoidea</taxon>
        <taxon>Porcellanidae</taxon>
        <taxon>Petrolisthes</taxon>
    </lineage>
</organism>
<evidence type="ECO:0000313" key="15">
    <source>
        <dbReference type="EMBL" id="KAK3873456.1"/>
    </source>
</evidence>
<dbReference type="EMBL" id="JAWQEG010002222">
    <property type="protein sequence ID" value="KAK3873456.1"/>
    <property type="molecule type" value="Genomic_DNA"/>
</dbReference>
<dbReference type="GO" id="GO:0004518">
    <property type="term" value="F:nuclease activity"/>
    <property type="evidence" value="ECO:0007669"/>
    <property type="project" value="UniProtKB-KW"/>
</dbReference>
<dbReference type="InterPro" id="IPR027806">
    <property type="entry name" value="HARBI1_dom"/>
</dbReference>
<gene>
    <name evidence="15" type="ORF">Pcinc_021533</name>
</gene>
<proteinExistence type="inferred from homology"/>
<comment type="caution">
    <text evidence="15">The sequence shown here is derived from an EMBL/GenBank/DDBJ whole genome shotgun (WGS) entry which is preliminary data.</text>
</comment>
<keyword evidence="6" id="KW-0963">Cytoplasm</keyword>
<evidence type="ECO:0000256" key="5">
    <source>
        <dbReference type="ARBA" id="ARBA00015519"/>
    </source>
</evidence>
<keyword evidence="8" id="KW-0479">Metal-binding</keyword>